<feature type="transmembrane region" description="Helical" evidence="1">
    <location>
        <begin position="506"/>
        <end position="527"/>
    </location>
</feature>
<sequence>MKRAISSETRSYDMEVKADANTLQTAFSDTEEFSKADVVESTAHQSGWCTAFNVLKYSYSLVLLVFSFIVVMAAIATDQANAAEYDIPKGVAIPLFCLLLFWLGVIEGGQGALVGLQTTPKDQYAQSHPISLKCTELSHDGDNMERFIVGRQFLVVLIIFTLNMCGAAIGGADVLNMGKGLNDVFLAEALAMILVTVNIGQLAAQVNAAECMLDFINNYFMLFSTYVSLGIEASGLLHSVYLVQYIFSAITGQPIETNEPPRDGGKQVLFWGRVLMSLGILGFSLAVVFDALIEGWTGMWEGVPSWAAIVIVFLVLLPFVGIMEGMQIAAFAVVKLDEEEYKNTHKIAHTNCQLLFKGDNLGRFLIGRQLCVCACMFVAARCFSINKGHEDIKAGETSFEASDGFQSFLNTGLLGAVVTTTIGCLIWRIIASSYPLMFLSNPIIYVIIKVCLLLESTGICAASWVLGKFMKDSPIFPEYEPDAVRLEGAAPKITRRDMDIDLAIDAIKYTYSLALLTFSFVIVMAAIGTGKTLANDDEYAIPKPVAIALFCFLLLWLSMIEGGQGALVALQQTPPEQYAQSHPISLKNTKLAHDGDNMERFIVGRQFLVVLIIFTLNMCGAAIKGAAVLDLSKGINDVFLAEALAMILVTVNLGQLTAQVNAADCMLDFINNHFMLFSTYVSLGIEASGLLHSVYLVQYAFSAITGQPIETNEPARDGIKNALFWGRVVMSLAILGFSLAVVFDALIKGWTGMWEAVPSWAAMVIVFLVLLPFVGIMEGMQIAAFAVVKLDEEEYKNTHKIAYLNCQLLFAGKNLGRFLIGRQLCVCACMFVAARCFSINKSHEDIIAGETSFEASDGFQSFLNTGLLGAVVTTSLGCLIWRIIASSYPLMFLSNPVIYITIHLCLLLESTGICSASWALGKVHRSIAGFQPDEVYTSVARDEDDLELAA</sequence>
<dbReference type="AlphaFoldDB" id="A0A9W6ZD29"/>
<feature type="transmembrane region" description="Helical" evidence="1">
    <location>
        <begin position="268"/>
        <end position="293"/>
    </location>
</feature>
<dbReference type="Pfam" id="PF03842">
    <property type="entry name" value="Silic_transp"/>
    <property type="match status" value="2"/>
</dbReference>
<name>A0A9W6ZD29_9STRA</name>
<dbReference type="EMBL" id="BRXW01000416">
    <property type="protein sequence ID" value="GMH52197.1"/>
    <property type="molecule type" value="Genomic_DNA"/>
</dbReference>
<feature type="transmembrane region" description="Helical" evidence="1">
    <location>
        <begin position="408"/>
        <end position="430"/>
    </location>
</feature>
<evidence type="ECO:0008006" key="4">
    <source>
        <dbReference type="Google" id="ProtNLM"/>
    </source>
</evidence>
<comment type="caution">
    <text evidence="2">The sequence shown here is derived from an EMBL/GenBank/DDBJ whole genome shotgun (WGS) entry which is preliminary data.</text>
</comment>
<feature type="transmembrane region" description="Helical" evidence="1">
    <location>
        <begin position="87"/>
        <end position="106"/>
    </location>
</feature>
<dbReference type="OrthoDB" id="189428at2759"/>
<feature type="transmembrane region" description="Helical" evidence="1">
    <location>
        <begin position="184"/>
        <end position="203"/>
    </location>
</feature>
<feature type="transmembrane region" description="Helical" evidence="1">
    <location>
        <begin position="862"/>
        <end position="884"/>
    </location>
</feature>
<dbReference type="GO" id="GO:0015708">
    <property type="term" value="P:silicic acid import across plasma membrane"/>
    <property type="evidence" value="ECO:0007669"/>
    <property type="project" value="InterPro"/>
</dbReference>
<dbReference type="Proteomes" id="UP001165122">
    <property type="component" value="Unassembled WGS sequence"/>
</dbReference>
<feature type="transmembrane region" description="Helical" evidence="1">
    <location>
        <begin position="442"/>
        <end position="466"/>
    </location>
</feature>
<feature type="transmembrane region" description="Helical" evidence="1">
    <location>
        <begin position="223"/>
        <end position="247"/>
    </location>
</feature>
<feature type="transmembrane region" description="Helical" evidence="1">
    <location>
        <begin position="153"/>
        <end position="172"/>
    </location>
</feature>
<keyword evidence="1" id="KW-0472">Membrane</keyword>
<keyword evidence="3" id="KW-1185">Reference proteome</keyword>
<evidence type="ECO:0000313" key="3">
    <source>
        <dbReference type="Proteomes" id="UP001165122"/>
    </source>
</evidence>
<feature type="transmembrane region" description="Helical" evidence="1">
    <location>
        <begin position="305"/>
        <end position="323"/>
    </location>
</feature>
<protein>
    <recommendedName>
        <fullName evidence="4">Silicon transporter</fullName>
    </recommendedName>
</protein>
<feature type="transmembrane region" description="Helical" evidence="1">
    <location>
        <begin position="724"/>
        <end position="747"/>
    </location>
</feature>
<feature type="transmembrane region" description="Helical" evidence="1">
    <location>
        <begin position="57"/>
        <end position="75"/>
    </location>
</feature>
<evidence type="ECO:0000256" key="1">
    <source>
        <dbReference type="SAM" id="Phobius"/>
    </source>
</evidence>
<gene>
    <name evidence="2" type="ORF">TrLO_g7215</name>
</gene>
<feature type="transmembrane region" description="Helical" evidence="1">
    <location>
        <begin position="607"/>
        <end position="627"/>
    </location>
</feature>
<accession>A0A9W6ZD29</accession>
<keyword evidence="1" id="KW-0812">Transmembrane</keyword>
<reference evidence="3" key="1">
    <citation type="journal article" date="2023" name="Commun. Biol.">
        <title>Genome analysis of Parmales, the sister group of diatoms, reveals the evolutionary specialization of diatoms from phago-mixotrophs to photoautotrophs.</title>
        <authorList>
            <person name="Ban H."/>
            <person name="Sato S."/>
            <person name="Yoshikawa S."/>
            <person name="Yamada K."/>
            <person name="Nakamura Y."/>
            <person name="Ichinomiya M."/>
            <person name="Sato N."/>
            <person name="Blanc-Mathieu R."/>
            <person name="Endo H."/>
            <person name="Kuwata A."/>
            <person name="Ogata H."/>
        </authorList>
    </citation>
    <scope>NUCLEOTIDE SEQUENCE [LARGE SCALE GENOMIC DNA]</scope>
    <source>
        <strain evidence="3">NIES 3700</strain>
    </source>
</reference>
<evidence type="ECO:0000313" key="2">
    <source>
        <dbReference type="EMBL" id="GMH52197.1"/>
    </source>
</evidence>
<dbReference type="InterPro" id="IPR004693">
    <property type="entry name" value="Silicon_transpt"/>
</dbReference>
<feature type="transmembrane region" description="Helical" evidence="1">
    <location>
        <begin position="539"/>
        <end position="557"/>
    </location>
</feature>
<keyword evidence="1" id="KW-1133">Transmembrane helix</keyword>
<feature type="transmembrane region" description="Helical" evidence="1">
    <location>
        <begin position="759"/>
        <end position="777"/>
    </location>
</feature>
<feature type="transmembrane region" description="Helical" evidence="1">
    <location>
        <begin position="896"/>
        <end position="920"/>
    </location>
</feature>
<organism evidence="2 3">
    <name type="scientific">Triparma laevis f. longispina</name>
    <dbReference type="NCBI Taxonomy" id="1714387"/>
    <lineage>
        <taxon>Eukaryota</taxon>
        <taxon>Sar</taxon>
        <taxon>Stramenopiles</taxon>
        <taxon>Ochrophyta</taxon>
        <taxon>Bolidophyceae</taxon>
        <taxon>Parmales</taxon>
        <taxon>Triparmaceae</taxon>
        <taxon>Triparma</taxon>
    </lineage>
</organism>
<proteinExistence type="predicted"/>